<protein>
    <submittedName>
        <fullName evidence="1">Uncharacterized protein</fullName>
    </submittedName>
</protein>
<dbReference type="Proteomes" id="UP000775213">
    <property type="component" value="Unassembled WGS sequence"/>
</dbReference>
<evidence type="ECO:0000313" key="1">
    <source>
        <dbReference type="EMBL" id="KAH0451248.1"/>
    </source>
</evidence>
<gene>
    <name evidence="1" type="ORF">IEQ34_018547</name>
</gene>
<organism evidence="1 2">
    <name type="scientific">Dendrobium chrysotoxum</name>
    <name type="common">Orchid</name>
    <dbReference type="NCBI Taxonomy" id="161865"/>
    <lineage>
        <taxon>Eukaryota</taxon>
        <taxon>Viridiplantae</taxon>
        <taxon>Streptophyta</taxon>
        <taxon>Embryophyta</taxon>
        <taxon>Tracheophyta</taxon>
        <taxon>Spermatophyta</taxon>
        <taxon>Magnoliopsida</taxon>
        <taxon>Liliopsida</taxon>
        <taxon>Asparagales</taxon>
        <taxon>Orchidaceae</taxon>
        <taxon>Epidendroideae</taxon>
        <taxon>Malaxideae</taxon>
        <taxon>Dendrobiinae</taxon>
        <taxon>Dendrobium</taxon>
    </lineage>
</organism>
<proteinExistence type="predicted"/>
<accession>A0AAV7G7B8</accession>
<evidence type="ECO:0000313" key="2">
    <source>
        <dbReference type="Proteomes" id="UP000775213"/>
    </source>
</evidence>
<dbReference type="AlphaFoldDB" id="A0AAV7G7B8"/>
<sequence length="85" mass="9831">MLLRRRTREIQHLTQAAYEKLFDVEVKILERQCLEEDFTHGFLKGVRLVHLKTGVDIEGLTPSDDAIESELKKVFSSDDDDVEIT</sequence>
<name>A0AAV7G7B8_DENCH</name>
<reference evidence="1 2" key="1">
    <citation type="journal article" date="2021" name="Hortic Res">
        <title>Chromosome-scale assembly of the Dendrobium chrysotoxum genome enhances the understanding of orchid evolution.</title>
        <authorList>
            <person name="Zhang Y."/>
            <person name="Zhang G.Q."/>
            <person name="Zhang D."/>
            <person name="Liu X.D."/>
            <person name="Xu X.Y."/>
            <person name="Sun W.H."/>
            <person name="Yu X."/>
            <person name="Zhu X."/>
            <person name="Wang Z.W."/>
            <person name="Zhao X."/>
            <person name="Zhong W.Y."/>
            <person name="Chen H."/>
            <person name="Yin W.L."/>
            <person name="Huang T."/>
            <person name="Niu S.C."/>
            <person name="Liu Z.J."/>
        </authorList>
    </citation>
    <scope>NUCLEOTIDE SEQUENCE [LARGE SCALE GENOMIC DNA]</scope>
    <source>
        <strain evidence="1">Lindl</strain>
    </source>
</reference>
<keyword evidence="2" id="KW-1185">Reference proteome</keyword>
<dbReference type="EMBL" id="JAGFBR010000017">
    <property type="protein sequence ID" value="KAH0451248.1"/>
    <property type="molecule type" value="Genomic_DNA"/>
</dbReference>
<comment type="caution">
    <text evidence="1">The sequence shown here is derived from an EMBL/GenBank/DDBJ whole genome shotgun (WGS) entry which is preliminary data.</text>
</comment>